<evidence type="ECO:0000259" key="2">
    <source>
        <dbReference type="Pfam" id="PF13860"/>
    </source>
</evidence>
<protein>
    <recommendedName>
        <fullName evidence="2">FlgD/Vpr Ig-like domain-containing protein</fullName>
    </recommendedName>
</protein>
<dbReference type="Pfam" id="PF13860">
    <property type="entry name" value="FlgD_ig"/>
    <property type="match status" value="1"/>
</dbReference>
<feature type="domain" description="FlgD/Vpr Ig-like" evidence="2">
    <location>
        <begin position="954"/>
        <end position="1005"/>
    </location>
</feature>
<dbReference type="STRING" id="1703770.AMJ39_09375"/>
<feature type="region of interest" description="Disordered" evidence="1">
    <location>
        <begin position="168"/>
        <end position="191"/>
    </location>
</feature>
<dbReference type="Proteomes" id="UP000052008">
    <property type="component" value="Unassembled WGS sequence"/>
</dbReference>
<evidence type="ECO:0000313" key="3">
    <source>
        <dbReference type="EMBL" id="KPJ51742.1"/>
    </source>
</evidence>
<organism evidence="3 4">
    <name type="scientific">candidate division TA06 bacterium DG_24</name>
    <dbReference type="NCBI Taxonomy" id="1703770"/>
    <lineage>
        <taxon>Bacteria</taxon>
        <taxon>Bacteria division TA06</taxon>
    </lineage>
</organism>
<accession>A0A0S7WNJ9</accession>
<dbReference type="EMBL" id="LIZS01000100">
    <property type="protein sequence ID" value="KPJ51742.1"/>
    <property type="molecule type" value="Genomic_DNA"/>
</dbReference>
<name>A0A0S7WNJ9_UNCT6</name>
<dbReference type="InterPro" id="IPR025965">
    <property type="entry name" value="FlgD/Vpr_Ig-like"/>
</dbReference>
<evidence type="ECO:0000313" key="4">
    <source>
        <dbReference type="Proteomes" id="UP000052008"/>
    </source>
</evidence>
<comment type="caution">
    <text evidence="3">The sequence shown here is derived from an EMBL/GenBank/DDBJ whole genome shotgun (WGS) entry which is preliminary data.</text>
</comment>
<reference evidence="3 4" key="1">
    <citation type="journal article" date="2015" name="Microbiome">
        <title>Genomic resolution of linkages in carbon, nitrogen, and sulfur cycling among widespread estuary sediment bacteria.</title>
        <authorList>
            <person name="Baker B.J."/>
            <person name="Lazar C.S."/>
            <person name="Teske A.P."/>
            <person name="Dick G.J."/>
        </authorList>
    </citation>
    <scope>NUCLEOTIDE SEQUENCE [LARGE SCALE GENOMIC DNA]</scope>
    <source>
        <strain evidence="3">DG_24</strain>
    </source>
</reference>
<evidence type="ECO:0000256" key="1">
    <source>
        <dbReference type="SAM" id="MobiDB-lite"/>
    </source>
</evidence>
<gene>
    <name evidence="3" type="ORF">AMJ39_09375</name>
</gene>
<sequence>MAQVQWEPDGVPIRQGVHLEWSRSAVADGAGGLIVTWSDCRLGDRDLFVQLFDENGDAQWDSGGVAVCTVTGRQEDPVIVTDGAGGGIIAWVDFRGGVEDVYAQRVDSDGQIVWAPEGVPLCTASAIQTGLRTTNDGSGGMIVAWQDFRDDASGDLYAQRVLGNGTIAPGWDPDGRPVTAEDGPQEAPSIDADELGGAIVAWADQRAGSNGWDIYGQRIRADGSAAWTIDGEPICDYLNDQEEPRLVRDSEHGVFVVWRDRRNASNGDIYGQRVDSTCTRLWDPDGLPICTESHGQEKPRVINDGASGAITIWIDHRSGSFQEDVYAQRLSGAGDLLWKVAGPDSLQGVPVCQAEGRQLEARLVSDGLAGTVVGWQDERNGSQNQDIYIQRMDSLGTPAWQLDGIPICDTTGAQGQPLLEPLGSGMTAIVWGDERDGSLAIYAEKVDLNGVTQWTEDGIQVHGGPAGNALYPSLVEGADRGALICWEDWRLGFAGARIYAQYVDTSGVTHWTKDGMPVCPDGTGSQTFPASAQSGDNGMVAAWVDRRSADKQIYAQRVDDTGSLLWGAAGVAVAPTSDDQEDVRIVNIGGSAFVCVWSDLRNGSFDVYGQLLDAVGTPQWGGGGVSVTSAPAEDERPYGVIEDMTGGVLVAWDGGTWDNHNVYLQRLDSGGTVHPGWPPEGVIVCEAAGNQENAQIVSDLAGGALLVWEDLRGSDLDLYASHVDSSGEIQWKVPGPDSLDGIPVVQEVNDQSDPSIVSDGAGGFVVVWQDFRNGGDYEIYGQWIDHTGAAQWDPGGVPIVSASESQSNPFVTGDSGDSMVVLWEDHRGGVWSDIYAQAVTDFGTGLWGPEGLGICVAAMDQSDPIGIGDALRGAIVLWQDMRASGKTELHDLYAQRLIESGVLVLDQGDLKEGANEVSLAQSFPNPFTHSAAIAYTVPYETGDGGSRGSGGAGARVSLRVYNIQGQLVKTLVEARQVPGRYRVEWDGRDDRENKLAAGVYFLRLEVGTESLNRKMILVR</sequence>
<dbReference type="AlphaFoldDB" id="A0A0S7WNJ9"/>
<dbReference type="Gene3D" id="2.60.40.4070">
    <property type="match status" value="1"/>
</dbReference>
<proteinExistence type="predicted"/>